<name>A0ABP5EPH7_9ACTN</name>
<comment type="subcellular location">
    <subcellularLocation>
        <location evidence="1">Cell membrane</location>
        <topology evidence="1">Multi-pass membrane protein</topology>
    </subcellularLocation>
</comment>
<evidence type="ECO:0000256" key="6">
    <source>
        <dbReference type="ARBA" id="ARBA00038076"/>
    </source>
</evidence>
<sequence length="1090" mass="110851">MLVHRTVTAAAALTVLLASLTFAVLGATAAAVSDVGTRTALAAAPAGSTALVFTAGPDGDVTAASPKIDAAARRLLRPYPVRVSHAVVAPKLDLTGPAGDVSVAAASADDYARHIRLLSGTLLTAPGDILVPDTLARQAGLTGPNGVGTVTMTKALWGSSHTETHRIVGVYQASDSDPVFWGALRPNGPSAATSPLVFVTPDVLSAREGLASLAQMVWFAQPDLSTATASGLSAAVGRILTVENGDVNKAVFHAAKPPVTSLALASGLPQQSRRTHAAETAGMSGFLIVATLLAVLAVFALALTLRLVREHRAEEARLVQARGAHPRMLVAIAAGEALLLAGPALVLTTLVTGPLARGLRHLPGLHALPAPHGPGLIGFEVSLLVAAFCIVVQAAAAYRASRERIATDRTRSARVAAFQRAGIDGGLVALAVVGYLQLRHYKSPVTAAAGSSGAAGVATSIDPVLVLAPAATAAALAALALRLLPPAARLVDHRLDETRRFAGALGGWQVSRRAARHAGTVLLLVLALAVGAMTVTETAMRGRSAQDRATFQVGADARLSGSPLAEEYRRSAYTRVPGVAAVTPVATGDLLIGSRQASLVGIDSGAAPGVLDLRSDLAPVSETDLFKPLAASNPATDPAIAIPGTPGALSFDLAVSVKGDGATFLRDAALSFLLRDRDGTLLTIPVAVPEHPDQPRHESITLTSPVTGLAPAFPLRFEGLGISDVVSPDTADVTLTISSLAAFTVPDDQPWHLAAASDPNSSLPPPDDCTGSLAQIAATSPALCDSPAGGPGTLTLHFASGHVSNVQAGTPTSYEIRPGTKPLTPQFAAGPHVPAVVTDGFLRDAAATVGDKIPAILADGTHITLDLTGRLAAFPGLAPDAAAAVVDRVTLTRILAAHDAEPQWSVQWLATLSAPRTAAAYFSTHAELGTLVSRTTVAAALHDGAFQASEAALLVISAATAPVFATVGFAVSAAATLRTRRREFAVLRAIGARPRQLSAALWLEQAALALVAVAAGVGIGVATALLTVPLVTVDDTGAPVYPTVAAVAPWLRGAGVATATAAAVVLVVMLAARALSRVDLARMLRAGDEL</sequence>
<feature type="transmembrane region" description="Helical" evidence="7">
    <location>
        <begin position="329"/>
        <end position="356"/>
    </location>
</feature>
<keyword evidence="2" id="KW-1003">Cell membrane</keyword>
<reference evidence="11" key="1">
    <citation type="journal article" date="2019" name="Int. J. Syst. Evol. Microbiol.">
        <title>The Global Catalogue of Microorganisms (GCM) 10K type strain sequencing project: providing services to taxonomists for standard genome sequencing and annotation.</title>
        <authorList>
            <consortium name="The Broad Institute Genomics Platform"/>
            <consortium name="The Broad Institute Genome Sequencing Center for Infectious Disease"/>
            <person name="Wu L."/>
            <person name="Ma J."/>
        </authorList>
    </citation>
    <scope>NUCLEOTIDE SEQUENCE [LARGE SCALE GENOMIC DNA]</scope>
    <source>
        <strain evidence="11">JCM 16013</strain>
    </source>
</reference>
<dbReference type="PANTHER" id="PTHR30572">
    <property type="entry name" value="MEMBRANE COMPONENT OF TRANSPORTER-RELATED"/>
    <property type="match status" value="1"/>
</dbReference>
<dbReference type="PANTHER" id="PTHR30572:SF4">
    <property type="entry name" value="ABC TRANSPORTER PERMEASE YTRF"/>
    <property type="match status" value="1"/>
</dbReference>
<feature type="transmembrane region" description="Helical" evidence="7">
    <location>
        <begin position="951"/>
        <end position="977"/>
    </location>
</feature>
<organism evidence="10 11">
    <name type="scientific">Catenulispora subtropica</name>
    <dbReference type="NCBI Taxonomy" id="450798"/>
    <lineage>
        <taxon>Bacteria</taxon>
        <taxon>Bacillati</taxon>
        <taxon>Actinomycetota</taxon>
        <taxon>Actinomycetes</taxon>
        <taxon>Catenulisporales</taxon>
        <taxon>Catenulisporaceae</taxon>
        <taxon>Catenulispora</taxon>
    </lineage>
</organism>
<evidence type="ECO:0000256" key="2">
    <source>
        <dbReference type="ARBA" id="ARBA00022475"/>
    </source>
</evidence>
<feature type="signal peptide" evidence="8">
    <location>
        <begin position="1"/>
        <end position="23"/>
    </location>
</feature>
<feature type="transmembrane region" description="Helical" evidence="7">
    <location>
        <begin position="376"/>
        <end position="400"/>
    </location>
</feature>
<evidence type="ECO:0000256" key="4">
    <source>
        <dbReference type="ARBA" id="ARBA00022989"/>
    </source>
</evidence>
<accession>A0ABP5EPH7</accession>
<keyword evidence="4 7" id="KW-1133">Transmembrane helix</keyword>
<feature type="transmembrane region" description="Helical" evidence="7">
    <location>
        <begin position="421"/>
        <end position="438"/>
    </location>
</feature>
<gene>
    <name evidence="10" type="ORF">GCM10009838_83000</name>
</gene>
<protein>
    <submittedName>
        <fullName evidence="10">ABC transporter permease</fullName>
    </submittedName>
</protein>
<dbReference type="EMBL" id="BAAAQM010000081">
    <property type="protein sequence ID" value="GAA2004195.1"/>
    <property type="molecule type" value="Genomic_DNA"/>
</dbReference>
<feature type="chain" id="PRO_5045478704" evidence="8">
    <location>
        <begin position="24"/>
        <end position="1090"/>
    </location>
</feature>
<evidence type="ECO:0000256" key="7">
    <source>
        <dbReference type="SAM" id="Phobius"/>
    </source>
</evidence>
<keyword evidence="3 7" id="KW-0812">Transmembrane</keyword>
<evidence type="ECO:0000313" key="10">
    <source>
        <dbReference type="EMBL" id="GAA2004195.1"/>
    </source>
</evidence>
<feature type="transmembrane region" description="Helical" evidence="7">
    <location>
        <begin position="997"/>
        <end position="1030"/>
    </location>
</feature>
<feature type="transmembrane region" description="Helical" evidence="7">
    <location>
        <begin position="464"/>
        <end position="484"/>
    </location>
</feature>
<evidence type="ECO:0000259" key="9">
    <source>
        <dbReference type="Pfam" id="PF02687"/>
    </source>
</evidence>
<feature type="domain" description="ABC3 transporter permease C-terminal" evidence="9">
    <location>
        <begin position="288"/>
        <end position="359"/>
    </location>
</feature>
<feature type="transmembrane region" description="Helical" evidence="7">
    <location>
        <begin position="518"/>
        <end position="536"/>
    </location>
</feature>
<proteinExistence type="inferred from homology"/>
<comment type="caution">
    <text evidence="10">The sequence shown here is derived from an EMBL/GenBank/DDBJ whole genome shotgun (WGS) entry which is preliminary data.</text>
</comment>
<feature type="transmembrane region" description="Helical" evidence="7">
    <location>
        <begin position="283"/>
        <end position="308"/>
    </location>
</feature>
<keyword evidence="11" id="KW-1185">Reference proteome</keyword>
<dbReference type="Proteomes" id="UP001499854">
    <property type="component" value="Unassembled WGS sequence"/>
</dbReference>
<feature type="domain" description="ABC3 transporter permease C-terminal" evidence="9">
    <location>
        <begin position="963"/>
        <end position="1076"/>
    </location>
</feature>
<evidence type="ECO:0000256" key="8">
    <source>
        <dbReference type="SAM" id="SignalP"/>
    </source>
</evidence>
<evidence type="ECO:0000256" key="1">
    <source>
        <dbReference type="ARBA" id="ARBA00004651"/>
    </source>
</evidence>
<evidence type="ECO:0000313" key="11">
    <source>
        <dbReference type="Proteomes" id="UP001499854"/>
    </source>
</evidence>
<dbReference type="InterPro" id="IPR003838">
    <property type="entry name" value="ABC3_permease_C"/>
</dbReference>
<feature type="transmembrane region" description="Helical" evidence="7">
    <location>
        <begin position="1050"/>
        <end position="1075"/>
    </location>
</feature>
<keyword evidence="5 7" id="KW-0472">Membrane</keyword>
<evidence type="ECO:0000256" key="5">
    <source>
        <dbReference type="ARBA" id="ARBA00023136"/>
    </source>
</evidence>
<dbReference type="InterPro" id="IPR050250">
    <property type="entry name" value="Macrolide_Exporter_MacB"/>
</dbReference>
<dbReference type="RefSeq" id="WP_344662722.1">
    <property type="nucleotide sequence ID" value="NZ_BAAAQM010000081.1"/>
</dbReference>
<dbReference type="Pfam" id="PF02687">
    <property type="entry name" value="FtsX"/>
    <property type="match status" value="2"/>
</dbReference>
<comment type="similarity">
    <text evidence="6">Belongs to the ABC-4 integral membrane protein family.</text>
</comment>
<keyword evidence="8" id="KW-0732">Signal</keyword>
<evidence type="ECO:0000256" key="3">
    <source>
        <dbReference type="ARBA" id="ARBA00022692"/>
    </source>
</evidence>